<dbReference type="Pfam" id="PF03633">
    <property type="entry name" value="Glyco_hydro_65C"/>
    <property type="match status" value="1"/>
</dbReference>
<dbReference type="GO" id="GO:0005975">
    <property type="term" value="P:carbohydrate metabolic process"/>
    <property type="evidence" value="ECO:0007669"/>
    <property type="project" value="InterPro"/>
</dbReference>
<dbReference type="Pfam" id="PF03632">
    <property type="entry name" value="Glyco_hydro_65m"/>
    <property type="match status" value="1"/>
</dbReference>
<dbReference type="PANTHER" id="PTHR11051">
    <property type="entry name" value="GLYCOSYL HYDROLASE-RELATED"/>
    <property type="match status" value="1"/>
</dbReference>
<evidence type="ECO:0000256" key="3">
    <source>
        <dbReference type="PIRSR" id="PIRSR036289-50"/>
    </source>
</evidence>
<reference evidence="9" key="2">
    <citation type="submission" date="2020-09" db="EMBL/GenBank/DDBJ databases">
        <authorList>
            <person name="Sun Q."/>
            <person name="Zhou Y."/>
        </authorList>
    </citation>
    <scope>NUCLEOTIDE SEQUENCE</scope>
    <source>
        <strain evidence="9">CGMCC 1.12827</strain>
    </source>
</reference>
<evidence type="ECO:0000313" key="9">
    <source>
        <dbReference type="EMBL" id="GGB34078.1"/>
    </source>
</evidence>
<feature type="domain" description="Glycoside hydrolase family 65 central catalytic" evidence="6">
    <location>
        <begin position="324"/>
        <end position="675"/>
    </location>
</feature>
<evidence type="ECO:0000259" key="6">
    <source>
        <dbReference type="Pfam" id="PF03632"/>
    </source>
</evidence>
<dbReference type="SUPFAM" id="SSF48208">
    <property type="entry name" value="Six-hairpin glycosidases"/>
    <property type="match status" value="1"/>
</dbReference>
<dbReference type="InterPro" id="IPR037018">
    <property type="entry name" value="GH65_N"/>
</dbReference>
<evidence type="ECO:0000259" key="7">
    <source>
        <dbReference type="Pfam" id="PF03633"/>
    </source>
</evidence>
<feature type="compositionally biased region" description="Pro residues" evidence="5">
    <location>
        <begin position="753"/>
        <end position="766"/>
    </location>
</feature>
<evidence type="ECO:0000256" key="2">
    <source>
        <dbReference type="ARBA" id="ARBA00023295"/>
    </source>
</evidence>
<dbReference type="RefSeq" id="WP_188586704.1">
    <property type="nucleotide sequence ID" value="NZ_BMGC01000014.1"/>
</dbReference>
<feature type="binding site" evidence="4">
    <location>
        <begin position="358"/>
        <end position="359"/>
    </location>
    <ligand>
        <name>substrate</name>
    </ligand>
</feature>
<dbReference type="Gene3D" id="1.50.10.10">
    <property type="match status" value="1"/>
</dbReference>
<feature type="binding site" evidence="4">
    <location>
        <begin position="588"/>
        <end position="589"/>
    </location>
    <ligand>
        <name>substrate</name>
    </ligand>
</feature>
<sequence length="779" mass="87458">MFGFEVDPWQLRWNELDAEQIPRTESLFALSNGHIGMRGSLEEGEPIGEPGTYLNGLYELRALPYAESGYGYPESGQTIINVTDGKIIRLLVEDEPMDLRYGRTLEHTRTLDLRSGTLRRTTVWESPVGHKVRISTERLVSFTNRAIAAIKYEVEALDDNLKIVIQSDLLANEPIGKFAKDPRLAEMPEAPLVNDFATSRNRWAVLVHHTKMSGLRVAAGMDHEWELPSTGESFVRSEGDLARLTLAAHVPQGRKLSLTKYIGYGWSARRSVPAVRAQVDAALAMAMEVGWDTLLSEQRSYLDDFWRDADVELEGDAELQQAVRFAMFHVLQAGARGEARSIGAKGLTGSGYDGHTFWDTETFVLPVLTYTSPAAAREVLRWRHSTLDKARNRASELGQFGAMFPWRSINGDECSSYWPAGTAAVHITADIAHATAKYLNATHDKEFEAECGLELLVECARLWLSVGHFDGNGRFRIDGITGPDEYTAVVNNNVYTNLMAEQNLRDAAAVCSRNPDLAREFGVTVEEIADWEIRAERIFLPYNETLGVHEQSEEFTQLKEWDFEASKDKYPLLLNYPYFDLYRKQVVKQADLVLALYLRGDAFTPEEKRRNFDYYERITVRDSSLSAWSQGVMAAEVGYLDLAYDYLVETAFTDLHDIHNNVAAGLHIAAMAGTWLGCVAGFGGMRDYDGNITFAPRLPPRITYLSFRMLVGGSKILVAIDGDNTIYRLLFGPPVTLKHHGEEFELDGHPVTLPIPPLTPHEPPAQPIGREPYRRSELR</sequence>
<dbReference type="Pfam" id="PF03636">
    <property type="entry name" value="Glyco_hydro_65N"/>
    <property type="match status" value="1"/>
</dbReference>
<dbReference type="InterPro" id="IPR017045">
    <property type="entry name" value="Malt_Pase/Glycosyl_Hdrlase"/>
</dbReference>
<comment type="caution">
    <text evidence="9">The sequence shown here is derived from an EMBL/GenBank/DDBJ whole genome shotgun (WGS) entry which is preliminary data.</text>
</comment>
<evidence type="ECO:0000259" key="8">
    <source>
        <dbReference type="Pfam" id="PF03636"/>
    </source>
</evidence>
<dbReference type="GO" id="GO:0004553">
    <property type="term" value="F:hydrolase activity, hydrolyzing O-glycosyl compounds"/>
    <property type="evidence" value="ECO:0007669"/>
    <property type="project" value="TreeGrafter"/>
</dbReference>
<dbReference type="PANTHER" id="PTHR11051:SF13">
    <property type="entry name" value="GLYCOSYL TRANSFERASE"/>
    <property type="match status" value="1"/>
</dbReference>
<feature type="domain" description="Glycoside hydrolase family 65 N-terminal" evidence="8">
    <location>
        <begin position="13"/>
        <end position="267"/>
    </location>
</feature>
<gene>
    <name evidence="9" type="ORF">GCM10011489_22740</name>
</gene>
<dbReference type="GO" id="GO:0030246">
    <property type="term" value="F:carbohydrate binding"/>
    <property type="evidence" value="ECO:0007669"/>
    <property type="project" value="InterPro"/>
</dbReference>
<feature type="domain" description="Glycoside hydrolase family 65 C-terminal" evidence="7">
    <location>
        <begin position="685"/>
        <end position="746"/>
    </location>
</feature>
<keyword evidence="2" id="KW-0326">Glycosidase</keyword>
<feature type="active site" description="Proton donor" evidence="3">
    <location>
        <position position="485"/>
    </location>
</feature>
<keyword evidence="10" id="KW-1185">Reference proteome</keyword>
<dbReference type="InterPro" id="IPR012341">
    <property type="entry name" value="6hp_glycosidase-like_sf"/>
</dbReference>
<evidence type="ECO:0000313" key="10">
    <source>
        <dbReference type="Proteomes" id="UP000621454"/>
    </source>
</evidence>
<dbReference type="Gene3D" id="2.60.420.10">
    <property type="entry name" value="Maltose phosphorylase, domain 3"/>
    <property type="match status" value="1"/>
</dbReference>
<dbReference type="Proteomes" id="UP000621454">
    <property type="component" value="Unassembled WGS sequence"/>
</dbReference>
<dbReference type="Gene3D" id="2.70.98.40">
    <property type="entry name" value="Glycoside hydrolase, family 65, N-terminal domain"/>
    <property type="match status" value="1"/>
</dbReference>
<dbReference type="InterPro" id="IPR005194">
    <property type="entry name" value="Glyco_hydro_65_C"/>
</dbReference>
<dbReference type="PIRSF" id="PIRSF036289">
    <property type="entry name" value="Glycosyl_hydrolase_malt_phosph"/>
    <property type="match status" value="1"/>
</dbReference>
<comment type="similarity">
    <text evidence="1">Belongs to the glycosyl hydrolase 65 family.</text>
</comment>
<dbReference type="GO" id="GO:0016757">
    <property type="term" value="F:glycosyltransferase activity"/>
    <property type="evidence" value="ECO:0007669"/>
    <property type="project" value="UniProtKB-ARBA"/>
</dbReference>
<dbReference type="InterPro" id="IPR005195">
    <property type="entry name" value="Glyco_hydro_65_M"/>
</dbReference>
<dbReference type="EMBL" id="BMGC01000014">
    <property type="protein sequence ID" value="GGB34078.1"/>
    <property type="molecule type" value="Genomic_DNA"/>
</dbReference>
<dbReference type="SUPFAM" id="SSF74650">
    <property type="entry name" value="Galactose mutarotase-like"/>
    <property type="match status" value="1"/>
</dbReference>
<organism evidence="9 10">
    <name type="scientific">Gordonia jinhuaensis</name>
    <dbReference type="NCBI Taxonomy" id="1517702"/>
    <lineage>
        <taxon>Bacteria</taxon>
        <taxon>Bacillati</taxon>
        <taxon>Actinomycetota</taxon>
        <taxon>Actinomycetes</taxon>
        <taxon>Mycobacteriales</taxon>
        <taxon>Gordoniaceae</taxon>
        <taxon>Gordonia</taxon>
    </lineage>
</organism>
<evidence type="ECO:0000256" key="4">
    <source>
        <dbReference type="PIRSR" id="PIRSR036289-51"/>
    </source>
</evidence>
<dbReference type="AlphaFoldDB" id="A0A916T724"/>
<proteinExistence type="inferred from homology"/>
<evidence type="ECO:0000256" key="1">
    <source>
        <dbReference type="ARBA" id="ARBA00006768"/>
    </source>
</evidence>
<dbReference type="InterPro" id="IPR011013">
    <property type="entry name" value="Gal_mutarotase_sf_dom"/>
</dbReference>
<evidence type="ECO:0000256" key="5">
    <source>
        <dbReference type="SAM" id="MobiDB-lite"/>
    </source>
</evidence>
<keyword evidence="9" id="KW-0378">Hydrolase</keyword>
<protein>
    <submittedName>
        <fullName evidence="9">Glycosyl hydrolase</fullName>
    </submittedName>
</protein>
<feature type="region of interest" description="Disordered" evidence="5">
    <location>
        <begin position="750"/>
        <end position="779"/>
    </location>
</feature>
<name>A0A916T724_9ACTN</name>
<dbReference type="InterPro" id="IPR005196">
    <property type="entry name" value="Glyco_hydro_65_N"/>
</dbReference>
<dbReference type="InterPro" id="IPR008928">
    <property type="entry name" value="6-hairpin_glycosidase_sf"/>
</dbReference>
<accession>A0A916T724</accession>
<reference evidence="9" key="1">
    <citation type="journal article" date="2014" name="Int. J. Syst. Evol. Microbiol.">
        <title>Complete genome sequence of Corynebacterium casei LMG S-19264T (=DSM 44701T), isolated from a smear-ripened cheese.</title>
        <authorList>
            <consortium name="US DOE Joint Genome Institute (JGI-PGF)"/>
            <person name="Walter F."/>
            <person name="Albersmeier A."/>
            <person name="Kalinowski J."/>
            <person name="Ruckert C."/>
        </authorList>
    </citation>
    <scope>NUCLEOTIDE SEQUENCE</scope>
    <source>
        <strain evidence="9">CGMCC 1.12827</strain>
    </source>
</reference>